<keyword evidence="2" id="KW-0732">Signal</keyword>
<feature type="domain" description="NodB homology" evidence="4">
    <location>
        <begin position="141"/>
        <end position="332"/>
    </location>
</feature>
<evidence type="ECO:0000259" key="4">
    <source>
        <dbReference type="PROSITE" id="PS51677"/>
    </source>
</evidence>
<dbReference type="CDD" id="cd10918">
    <property type="entry name" value="CE4_NodB_like_5s_6s"/>
    <property type="match status" value="1"/>
</dbReference>
<feature type="region of interest" description="Disordered" evidence="3">
    <location>
        <begin position="1"/>
        <end position="78"/>
    </location>
</feature>
<name>A0ABZ1TX43_9ACTN</name>
<dbReference type="RefSeq" id="WP_328954543.1">
    <property type="nucleotide sequence ID" value="NZ_CP108110.1"/>
</dbReference>
<feature type="compositionally biased region" description="Basic and acidic residues" evidence="3">
    <location>
        <begin position="46"/>
        <end position="55"/>
    </location>
</feature>
<reference evidence="5" key="1">
    <citation type="submission" date="2022-10" db="EMBL/GenBank/DDBJ databases">
        <title>The complete genomes of actinobacterial strains from the NBC collection.</title>
        <authorList>
            <person name="Joergensen T.S."/>
            <person name="Alvarez Arevalo M."/>
            <person name="Sterndorff E.B."/>
            <person name="Faurdal D."/>
            <person name="Vuksanovic O."/>
            <person name="Mourched A.-S."/>
            <person name="Charusanti P."/>
            <person name="Shaw S."/>
            <person name="Blin K."/>
            <person name="Weber T."/>
        </authorList>
    </citation>
    <scope>NUCLEOTIDE SEQUENCE</scope>
    <source>
        <strain evidence="5">NBC_00222</strain>
    </source>
</reference>
<dbReference type="EMBL" id="CP108110">
    <property type="protein sequence ID" value="WUQ83523.1"/>
    <property type="molecule type" value="Genomic_DNA"/>
</dbReference>
<evidence type="ECO:0000313" key="6">
    <source>
        <dbReference type="Proteomes" id="UP001432222"/>
    </source>
</evidence>
<keyword evidence="6" id="KW-1185">Reference proteome</keyword>
<feature type="compositionally biased region" description="Low complexity" evidence="3">
    <location>
        <begin position="16"/>
        <end position="25"/>
    </location>
</feature>
<dbReference type="Pfam" id="PF01522">
    <property type="entry name" value="Polysacc_deac_1"/>
    <property type="match status" value="1"/>
</dbReference>
<sequence>MDAERGTVRSAPSGVRRPAAPTAGGRRTDAPHTEAPRAAVPLTEAPRADAPHTDPPHPGVRRPPARLPRSRRPLTDLPAAGTTSPWILMYHSVAVEKEDPYRLTVSPERFAEQIAWLHRRGRRGVSVRELMRARAAGRADRLVGLTFDDGYADFARHAVPILQAYGFTATAYVVADLLGRANDWDTEGPRKTLLTVQEVTDLAAAGWEIGSHGLGHQALPGLPADVLTAQTRDSRRLLEEVAGGPVTGFCYPYGAVDLAATLAVRDAGYDYACAIAHSPLTGRYALPRCYVGDRDGAWRLRAKRGRHRLRDTVTELRRHRLATRAGHLRRVP</sequence>
<evidence type="ECO:0000313" key="5">
    <source>
        <dbReference type="EMBL" id="WUQ83523.1"/>
    </source>
</evidence>
<gene>
    <name evidence="5" type="ORF">OHA16_11445</name>
</gene>
<dbReference type="InterPro" id="IPR011330">
    <property type="entry name" value="Glyco_hydro/deAcase_b/a-brl"/>
</dbReference>
<feature type="compositionally biased region" description="Basic residues" evidence="3">
    <location>
        <begin position="59"/>
        <end position="72"/>
    </location>
</feature>
<dbReference type="PROSITE" id="PS51677">
    <property type="entry name" value="NODB"/>
    <property type="match status" value="1"/>
</dbReference>
<evidence type="ECO:0000256" key="1">
    <source>
        <dbReference type="ARBA" id="ARBA00004613"/>
    </source>
</evidence>
<protein>
    <submittedName>
        <fullName evidence="5">Polysaccharide deacetylase family protein</fullName>
    </submittedName>
</protein>
<dbReference type="InterPro" id="IPR051398">
    <property type="entry name" value="Polysacch_Deacetylase"/>
</dbReference>
<organism evidence="5 6">
    <name type="scientific">Kitasatospora purpeofusca</name>
    <dbReference type="NCBI Taxonomy" id="67352"/>
    <lineage>
        <taxon>Bacteria</taxon>
        <taxon>Bacillati</taxon>
        <taxon>Actinomycetota</taxon>
        <taxon>Actinomycetes</taxon>
        <taxon>Kitasatosporales</taxon>
        <taxon>Streptomycetaceae</taxon>
        <taxon>Kitasatospora</taxon>
    </lineage>
</organism>
<evidence type="ECO:0000256" key="2">
    <source>
        <dbReference type="ARBA" id="ARBA00022729"/>
    </source>
</evidence>
<accession>A0ABZ1TX43</accession>
<proteinExistence type="predicted"/>
<dbReference type="Gene3D" id="3.20.20.370">
    <property type="entry name" value="Glycoside hydrolase/deacetylase"/>
    <property type="match status" value="1"/>
</dbReference>
<dbReference type="PANTHER" id="PTHR34216">
    <property type="match status" value="1"/>
</dbReference>
<dbReference type="InterPro" id="IPR002509">
    <property type="entry name" value="NODB_dom"/>
</dbReference>
<dbReference type="SUPFAM" id="SSF88713">
    <property type="entry name" value="Glycoside hydrolase/deacetylase"/>
    <property type="match status" value="1"/>
</dbReference>
<dbReference type="PANTHER" id="PTHR34216:SF3">
    <property type="entry name" value="POLY-BETA-1,6-N-ACETYL-D-GLUCOSAMINE N-DEACETYLASE"/>
    <property type="match status" value="1"/>
</dbReference>
<dbReference type="Proteomes" id="UP001432222">
    <property type="component" value="Chromosome"/>
</dbReference>
<comment type="subcellular location">
    <subcellularLocation>
        <location evidence="1">Secreted</location>
    </subcellularLocation>
</comment>
<feature type="compositionally biased region" description="Basic and acidic residues" evidence="3">
    <location>
        <begin position="26"/>
        <end position="35"/>
    </location>
</feature>
<evidence type="ECO:0000256" key="3">
    <source>
        <dbReference type="SAM" id="MobiDB-lite"/>
    </source>
</evidence>